<keyword evidence="3" id="KW-1185">Reference proteome</keyword>
<dbReference type="RefSeq" id="XP_024689381.1">
    <property type="nucleotide sequence ID" value="XM_024837757.1"/>
</dbReference>
<reference evidence="2" key="1">
    <citation type="submission" date="2016-12" db="EMBL/GenBank/DDBJ databases">
        <title>The genomes of Aspergillus section Nigri reveals drivers in fungal speciation.</title>
        <authorList>
            <consortium name="DOE Joint Genome Institute"/>
            <person name="Vesth T.C."/>
            <person name="Nybo J."/>
            <person name="Theobald S."/>
            <person name="Brandl J."/>
            <person name="Frisvad J.C."/>
            <person name="Nielsen K.F."/>
            <person name="Lyhne E.K."/>
            <person name="Kogle M.E."/>
            <person name="Kuo A."/>
            <person name="Riley R."/>
            <person name="Clum A."/>
            <person name="Nolan M."/>
            <person name="Lipzen A."/>
            <person name="Salamov A."/>
            <person name="Henrissat B."/>
            <person name="Wiebenga A."/>
            <person name="De vries R.P."/>
            <person name="Grigoriev I.V."/>
            <person name="Mortensen U.H."/>
            <person name="Andersen M.R."/>
            <person name="Baker S.E."/>
        </authorList>
    </citation>
    <scope>NUCLEOTIDE SEQUENCE</scope>
    <source>
        <strain evidence="2">IBT 28561</strain>
    </source>
</reference>
<feature type="compositionally biased region" description="Polar residues" evidence="1">
    <location>
        <begin position="1"/>
        <end position="10"/>
    </location>
</feature>
<feature type="compositionally biased region" description="Polar residues" evidence="1">
    <location>
        <begin position="42"/>
        <end position="51"/>
    </location>
</feature>
<proteinExistence type="predicted"/>
<organism evidence="2 3">
    <name type="scientific">Aspergillus campestris (strain IBT 28561)</name>
    <dbReference type="NCBI Taxonomy" id="1392248"/>
    <lineage>
        <taxon>Eukaryota</taxon>
        <taxon>Fungi</taxon>
        <taxon>Dikarya</taxon>
        <taxon>Ascomycota</taxon>
        <taxon>Pezizomycotina</taxon>
        <taxon>Eurotiomycetes</taxon>
        <taxon>Eurotiomycetidae</taxon>
        <taxon>Eurotiales</taxon>
        <taxon>Aspergillaceae</taxon>
        <taxon>Aspergillus</taxon>
        <taxon>Aspergillus subgen. Circumdati</taxon>
    </lineage>
</organism>
<dbReference type="EMBL" id="MSFM01000013">
    <property type="protein sequence ID" value="PKY00787.1"/>
    <property type="molecule type" value="Genomic_DNA"/>
</dbReference>
<dbReference type="VEuPathDB" id="FungiDB:P168DRAFT_293199"/>
<feature type="region of interest" description="Disordered" evidence="1">
    <location>
        <begin position="1"/>
        <end position="51"/>
    </location>
</feature>
<dbReference type="GeneID" id="36545281"/>
<sequence>MSNQIDTSNAGIRILHKSPRAIQPVQPRGRDRFPSPPFSRLRNPNPTRDIY</sequence>
<dbReference type="AlphaFoldDB" id="A0A2I1CT48"/>
<comment type="caution">
    <text evidence="2">The sequence shown here is derived from an EMBL/GenBank/DDBJ whole genome shotgun (WGS) entry which is preliminary data.</text>
</comment>
<dbReference type="Proteomes" id="UP000234254">
    <property type="component" value="Unassembled WGS sequence"/>
</dbReference>
<gene>
    <name evidence="2" type="ORF">P168DRAFT_293199</name>
</gene>
<name>A0A2I1CT48_ASPC2</name>
<accession>A0A2I1CT48</accession>
<protein>
    <submittedName>
        <fullName evidence="2">Uncharacterized protein</fullName>
    </submittedName>
</protein>
<evidence type="ECO:0000256" key="1">
    <source>
        <dbReference type="SAM" id="MobiDB-lite"/>
    </source>
</evidence>
<evidence type="ECO:0000313" key="3">
    <source>
        <dbReference type="Proteomes" id="UP000234254"/>
    </source>
</evidence>
<evidence type="ECO:0000313" key="2">
    <source>
        <dbReference type="EMBL" id="PKY00787.1"/>
    </source>
</evidence>